<gene>
    <name evidence="2" type="ORF">OPKNFCMD_1130</name>
</gene>
<feature type="region of interest" description="Disordered" evidence="1">
    <location>
        <begin position="79"/>
        <end position="271"/>
    </location>
</feature>
<evidence type="ECO:0000313" key="3">
    <source>
        <dbReference type="Proteomes" id="UP001055167"/>
    </source>
</evidence>
<dbReference type="EMBL" id="BPQH01000003">
    <property type="protein sequence ID" value="GJD48412.1"/>
    <property type="molecule type" value="Genomic_DNA"/>
</dbReference>
<feature type="compositionally biased region" description="Basic and acidic residues" evidence="1">
    <location>
        <begin position="235"/>
        <end position="271"/>
    </location>
</feature>
<keyword evidence="3" id="KW-1185">Reference proteome</keyword>
<accession>A0ABQ4QUZ9</accession>
<reference evidence="2" key="2">
    <citation type="submission" date="2021-08" db="EMBL/GenBank/DDBJ databases">
        <authorList>
            <person name="Tani A."/>
            <person name="Ola A."/>
            <person name="Ogura Y."/>
            <person name="Katsura K."/>
            <person name="Hayashi T."/>
        </authorList>
    </citation>
    <scope>NUCLEOTIDE SEQUENCE</scope>
    <source>
        <strain evidence="2">KCTC 52305</strain>
    </source>
</reference>
<proteinExistence type="predicted"/>
<protein>
    <submittedName>
        <fullName evidence="2">Uncharacterized protein</fullName>
    </submittedName>
</protein>
<evidence type="ECO:0000313" key="2">
    <source>
        <dbReference type="EMBL" id="GJD48412.1"/>
    </source>
</evidence>
<evidence type="ECO:0000256" key="1">
    <source>
        <dbReference type="SAM" id="MobiDB-lite"/>
    </source>
</evidence>
<dbReference type="Proteomes" id="UP001055167">
    <property type="component" value="Unassembled WGS sequence"/>
</dbReference>
<feature type="compositionally biased region" description="Basic residues" evidence="1">
    <location>
        <begin position="103"/>
        <end position="113"/>
    </location>
</feature>
<feature type="compositionally biased region" description="Low complexity" evidence="1">
    <location>
        <begin position="190"/>
        <end position="224"/>
    </location>
</feature>
<reference evidence="2" key="1">
    <citation type="journal article" date="2021" name="Front. Microbiol.">
        <title>Comprehensive Comparative Genomics and Phenotyping of Methylobacterium Species.</title>
        <authorList>
            <person name="Alessa O."/>
            <person name="Ogura Y."/>
            <person name="Fujitani Y."/>
            <person name="Takami H."/>
            <person name="Hayashi T."/>
            <person name="Sahin N."/>
            <person name="Tani A."/>
        </authorList>
    </citation>
    <scope>NUCLEOTIDE SEQUENCE</scope>
    <source>
        <strain evidence="2">KCTC 52305</strain>
    </source>
</reference>
<name>A0ABQ4QUZ9_9HYPH</name>
<feature type="compositionally biased region" description="Low complexity" evidence="1">
    <location>
        <begin position="145"/>
        <end position="154"/>
    </location>
</feature>
<organism evidence="2 3">
    <name type="scientific">Methylobacterium crusticola</name>
    <dbReference type="NCBI Taxonomy" id="1697972"/>
    <lineage>
        <taxon>Bacteria</taxon>
        <taxon>Pseudomonadati</taxon>
        <taxon>Pseudomonadota</taxon>
        <taxon>Alphaproteobacteria</taxon>
        <taxon>Hyphomicrobiales</taxon>
        <taxon>Methylobacteriaceae</taxon>
        <taxon>Methylobacterium</taxon>
    </lineage>
</organism>
<comment type="caution">
    <text evidence="2">The sequence shown here is derived from an EMBL/GenBank/DDBJ whole genome shotgun (WGS) entry which is preliminary data.</text>
</comment>
<sequence>MWIIWRGESPWYSMGLRGDRASGSACRRMGLCGDPHGILRGFRPAAHRIRRRRASDSAPARPRPLGIRAFRIRSRVSNSACPSRLRSAPVSRSARGCPPARRPAAHRTVHRTVHGPAHRESTARPTGPCTARPTEHPRRPHKAVHGAAGPGPAVKPRRAAHDAAGPAHRAAGKAEEPRGEPLAGRGGPVPGRRACAPGSGAPVPGGAVRANPGPRGSKPPRALGPGAGAPGSRIVGEDRGRGSWAKDHGDESRESWDNRDPGPESRERNRA</sequence>